<keyword evidence="1" id="KW-0472">Membrane</keyword>
<dbReference type="AlphaFoldDB" id="A0A1B6QI23"/>
<dbReference type="Proteomes" id="UP000000768">
    <property type="component" value="Chromosome 1"/>
</dbReference>
<name>A0A1B6QI23_SORBI</name>
<reference evidence="3" key="2">
    <citation type="journal article" date="2018" name="Plant J.">
        <title>The Sorghum bicolor reference genome: improved assembly, gene annotations, a transcriptome atlas, and signatures of genome organization.</title>
        <authorList>
            <person name="McCormick R.F."/>
            <person name="Truong S.K."/>
            <person name="Sreedasyam A."/>
            <person name="Jenkins J."/>
            <person name="Shu S."/>
            <person name="Sims D."/>
            <person name="Kennedy M."/>
            <person name="Amirebrahimi M."/>
            <person name="Weers B.D."/>
            <person name="McKinley B."/>
            <person name="Mattison A."/>
            <person name="Morishige D.T."/>
            <person name="Grimwood J."/>
            <person name="Schmutz J."/>
            <person name="Mullet J.E."/>
        </authorList>
    </citation>
    <scope>NUCLEOTIDE SEQUENCE [LARGE SCALE GENOMIC DNA]</scope>
    <source>
        <strain evidence="3">cv. BTx623</strain>
    </source>
</reference>
<evidence type="ECO:0000313" key="2">
    <source>
        <dbReference type="EMBL" id="KXG37572.1"/>
    </source>
</evidence>
<organism evidence="2 3">
    <name type="scientific">Sorghum bicolor</name>
    <name type="common">Sorghum</name>
    <name type="synonym">Sorghum vulgare</name>
    <dbReference type="NCBI Taxonomy" id="4558"/>
    <lineage>
        <taxon>Eukaryota</taxon>
        <taxon>Viridiplantae</taxon>
        <taxon>Streptophyta</taxon>
        <taxon>Embryophyta</taxon>
        <taxon>Tracheophyta</taxon>
        <taxon>Spermatophyta</taxon>
        <taxon>Magnoliopsida</taxon>
        <taxon>Liliopsida</taxon>
        <taxon>Poales</taxon>
        <taxon>Poaceae</taxon>
        <taxon>PACMAD clade</taxon>
        <taxon>Panicoideae</taxon>
        <taxon>Andropogonodae</taxon>
        <taxon>Andropogoneae</taxon>
        <taxon>Sorghinae</taxon>
        <taxon>Sorghum</taxon>
    </lineage>
</organism>
<keyword evidence="1" id="KW-0812">Transmembrane</keyword>
<accession>A0A1B6QI23</accession>
<keyword evidence="3" id="KW-1185">Reference proteome</keyword>
<protein>
    <submittedName>
        <fullName evidence="2">Uncharacterized protein</fullName>
    </submittedName>
</protein>
<feature type="transmembrane region" description="Helical" evidence="1">
    <location>
        <begin position="43"/>
        <end position="65"/>
    </location>
</feature>
<sequence length="87" mass="10138">MPRIGDPDANSLHKVTWEFLFLFGSTAVCYFQREYIRPGRPDLLPKFIEFGVGLLGLWGFAYSGIYRFLDGIDSPRARLRRRGRNRI</sequence>
<evidence type="ECO:0000256" key="1">
    <source>
        <dbReference type="SAM" id="Phobius"/>
    </source>
</evidence>
<proteinExistence type="predicted"/>
<dbReference type="EMBL" id="CM000760">
    <property type="protein sequence ID" value="KXG37572.1"/>
    <property type="molecule type" value="Genomic_DNA"/>
</dbReference>
<dbReference type="Gramene" id="KXG37572">
    <property type="protein sequence ID" value="KXG37572"/>
    <property type="gene ID" value="SORBI_3001G092700"/>
</dbReference>
<reference evidence="2 3" key="1">
    <citation type="journal article" date="2009" name="Nature">
        <title>The Sorghum bicolor genome and the diversification of grasses.</title>
        <authorList>
            <person name="Paterson A.H."/>
            <person name="Bowers J.E."/>
            <person name="Bruggmann R."/>
            <person name="Dubchak I."/>
            <person name="Grimwood J."/>
            <person name="Gundlach H."/>
            <person name="Haberer G."/>
            <person name="Hellsten U."/>
            <person name="Mitros T."/>
            <person name="Poliakov A."/>
            <person name="Schmutz J."/>
            <person name="Spannagl M."/>
            <person name="Tang H."/>
            <person name="Wang X."/>
            <person name="Wicker T."/>
            <person name="Bharti A.K."/>
            <person name="Chapman J."/>
            <person name="Feltus F.A."/>
            <person name="Gowik U."/>
            <person name="Grigoriev I.V."/>
            <person name="Lyons E."/>
            <person name="Maher C.A."/>
            <person name="Martis M."/>
            <person name="Narechania A."/>
            <person name="Otillar R.P."/>
            <person name="Penning B.W."/>
            <person name="Salamov A.A."/>
            <person name="Wang Y."/>
            <person name="Zhang L."/>
            <person name="Carpita N.C."/>
            <person name="Freeling M."/>
            <person name="Gingle A.R."/>
            <person name="Hash C.T."/>
            <person name="Keller B."/>
            <person name="Klein P."/>
            <person name="Kresovich S."/>
            <person name="McCann M.C."/>
            <person name="Ming R."/>
            <person name="Peterson D.G."/>
            <person name="Mehboob-ur-Rahman"/>
            <person name="Ware D."/>
            <person name="Westhoff P."/>
            <person name="Mayer K.F."/>
            <person name="Messing J."/>
            <person name="Rokhsar D.S."/>
        </authorList>
    </citation>
    <scope>NUCLEOTIDE SEQUENCE [LARGE SCALE GENOMIC DNA]</scope>
    <source>
        <strain evidence="3">cv. BTx623</strain>
    </source>
</reference>
<evidence type="ECO:0000313" key="3">
    <source>
        <dbReference type="Proteomes" id="UP000000768"/>
    </source>
</evidence>
<keyword evidence="1" id="KW-1133">Transmembrane helix</keyword>
<gene>
    <name evidence="2" type="ORF">SORBI_3001G092700</name>
</gene>
<dbReference type="InParanoid" id="A0A1B6QI23"/>